<sequence length="135" mass="14486">MRYPVRKAAHIFERVGLAMAGASCGLFVGAYVGSAIPVLTTQGFLLLMMVLGGIGFYLGIDTPQLPFDDAHSQIDAAEFMSSAGTLLATLTAFVSVFVIVLRIDPHMLWTWLVLAGWLAGVVMQIVAGAKARMRK</sequence>
<comment type="caution">
    <text evidence="2">The sequence shown here is derived from an EMBL/GenBank/DDBJ whole genome shotgun (WGS) entry which is preliminary data.</text>
</comment>
<evidence type="ECO:0008006" key="4">
    <source>
        <dbReference type="Google" id="ProtNLM"/>
    </source>
</evidence>
<feature type="transmembrane region" description="Helical" evidence="1">
    <location>
        <begin position="109"/>
        <end position="129"/>
    </location>
</feature>
<feature type="transmembrane region" description="Helical" evidence="1">
    <location>
        <begin position="79"/>
        <end position="103"/>
    </location>
</feature>
<reference evidence="2 3" key="1">
    <citation type="submission" date="2020-07" db="EMBL/GenBank/DDBJ databases">
        <title>Bradyrhizobium diversity isolated from nodules of indigenous legumes of Western Australia.</title>
        <authorList>
            <person name="Klepa M.S."/>
        </authorList>
    </citation>
    <scope>NUCLEOTIDE SEQUENCE [LARGE SCALE GENOMIC DNA]</scope>
    <source>
        <strain evidence="2 3">CNPSo 4019</strain>
    </source>
</reference>
<feature type="transmembrane region" description="Helical" evidence="1">
    <location>
        <begin position="12"/>
        <end position="32"/>
    </location>
</feature>
<gene>
    <name evidence="2" type="ORF">H1B27_35805</name>
</gene>
<evidence type="ECO:0000313" key="2">
    <source>
        <dbReference type="EMBL" id="MBH5391604.1"/>
    </source>
</evidence>
<name>A0ABS0PE72_9BRAD</name>
<feature type="transmembrane region" description="Helical" evidence="1">
    <location>
        <begin position="38"/>
        <end position="58"/>
    </location>
</feature>
<proteinExistence type="predicted"/>
<accession>A0ABS0PE72</accession>
<keyword evidence="1" id="KW-0472">Membrane</keyword>
<dbReference type="Proteomes" id="UP001194539">
    <property type="component" value="Unassembled WGS sequence"/>
</dbReference>
<keyword evidence="1" id="KW-1133">Transmembrane helix</keyword>
<keyword evidence="3" id="KW-1185">Reference proteome</keyword>
<organism evidence="2 3">
    <name type="scientific">Bradyrhizobium diversitatis</name>
    <dbReference type="NCBI Taxonomy" id="2755406"/>
    <lineage>
        <taxon>Bacteria</taxon>
        <taxon>Pseudomonadati</taxon>
        <taxon>Pseudomonadota</taxon>
        <taxon>Alphaproteobacteria</taxon>
        <taxon>Hyphomicrobiales</taxon>
        <taxon>Nitrobacteraceae</taxon>
        <taxon>Bradyrhizobium</taxon>
    </lineage>
</organism>
<keyword evidence="1" id="KW-0812">Transmembrane</keyword>
<dbReference type="RefSeq" id="WP_197969279.1">
    <property type="nucleotide sequence ID" value="NZ_JACEGD010000052.1"/>
</dbReference>
<evidence type="ECO:0000313" key="3">
    <source>
        <dbReference type="Proteomes" id="UP001194539"/>
    </source>
</evidence>
<dbReference type="EMBL" id="JACEGD010000052">
    <property type="protein sequence ID" value="MBH5391604.1"/>
    <property type="molecule type" value="Genomic_DNA"/>
</dbReference>
<protein>
    <recommendedName>
        <fullName evidence="4">DUF3147 family protein</fullName>
    </recommendedName>
</protein>
<evidence type="ECO:0000256" key="1">
    <source>
        <dbReference type="SAM" id="Phobius"/>
    </source>
</evidence>